<sequence length="902" mass="98067">MGPLRKKGRGAGGGKTEALAPGEELPGISPELDNNKVRSVTMNGRKESITKSSSSASAAFESLNAASRFGLSSEHDEKYYATKASSLSSDFALVIRERNKKFPLSSDVSRDESLRKSLSGMLGRSACNCVSGRSSVATSPDRSHSKISPRETPSPQLAALKSAIFTKENADQVTLQNLTKSPALEHTCTRERHCEAASSERLQNVFHGRLSRLEGKVSQIAAELRETKALLEENNRICSNALFVNLQTKVANIERALTSGLGDMISTPQPEGEGVRDHEVLGTKPISGSTESHRHGAASNGKIVGHMRAVFGGEDLIERSSLQQRLLNSRPSLHEKLIGNRADLYEKLKHNRELLCNKLATLGGRDRVSAGNCDEGAMVAAEFLLSLDEAQKLGAQAGDDSMVQSKTHVDLVKPSLSMSAVKNQYMDFALEQLRSSGSFETQNTASGARSQEPTFDEEPEESLHSIGDKTAVAGWFVKEGEGIAFAHDDGSCSYYDVPNMEEKARYSGPKNVSKGEWGDCWVIRASGSDGCSRQYFIAAAAGGARSAAAFCSWDLYDRTIAAYHCDSAPPTSSSPGFFTVDSPEHAGFSHPGLEPNRRSFLDTWAQNRNTSGVPAKASLWWYRPCGALVASAGTCLNTVSLYDIRDGECMMKWDTKNAVASMDFSSPVQWHTSSRLVVVEDEGLSLWDVEGMEGQRLHNVNLVGKQPRALHVHNMDAECSGGVRQRLSSSEQHNDGVLCTNEAVNVLDFRVPAGIAMKIPTFGEQVYSVFTNGDMVLAGTGNVKIKPQTEVLRGGTENVKPSVTTQCCKVNQWSIREGKPMNVYALPEGEGKTSHAAINQVWGDARSVMALNEHGLYIFNADQGMELQDVICADNSALQTFDYANSRLLLVSRDRPPLWRNW</sequence>
<accession>A0ABP1B4W5</accession>
<name>A0ABP1B4W5_9BRYO</name>
<dbReference type="InterPro" id="IPR057442">
    <property type="entry name" value="Beta-prop_At4g14310"/>
</dbReference>
<dbReference type="InterPro" id="IPR036322">
    <property type="entry name" value="WD40_repeat_dom_sf"/>
</dbReference>
<evidence type="ECO:0000313" key="3">
    <source>
        <dbReference type="EMBL" id="CAK9870084.1"/>
    </source>
</evidence>
<organism evidence="3 4">
    <name type="scientific">Sphagnum jensenii</name>
    <dbReference type="NCBI Taxonomy" id="128206"/>
    <lineage>
        <taxon>Eukaryota</taxon>
        <taxon>Viridiplantae</taxon>
        <taxon>Streptophyta</taxon>
        <taxon>Embryophyta</taxon>
        <taxon>Bryophyta</taxon>
        <taxon>Sphagnophytina</taxon>
        <taxon>Sphagnopsida</taxon>
        <taxon>Sphagnales</taxon>
        <taxon>Sphagnaceae</taxon>
        <taxon>Sphagnum</taxon>
    </lineage>
</organism>
<dbReference type="SUPFAM" id="SSF50978">
    <property type="entry name" value="WD40 repeat-like"/>
    <property type="match status" value="1"/>
</dbReference>
<dbReference type="Proteomes" id="UP001497522">
    <property type="component" value="Chromosome 19"/>
</dbReference>
<dbReference type="Pfam" id="PF25465">
    <property type="entry name" value="Beta-prop_At4g14310"/>
    <property type="match status" value="1"/>
</dbReference>
<protein>
    <recommendedName>
        <fullName evidence="2">At4g14310 8-bladed propeller domain-containing protein</fullName>
    </recommendedName>
</protein>
<gene>
    <name evidence="3" type="ORF">CSSPJE1EN2_LOCUS12821</name>
</gene>
<dbReference type="InterPro" id="IPR015943">
    <property type="entry name" value="WD40/YVTN_repeat-like_dom_sf"/>
</dbReference>
<dbReference type="InterPro" id="IPR045289">
    <property type="entry name" value="At4g14310-like"/>
</dbReference>
<keyword evidence="4" id="KW-1185">Reference proteome</keyword>
<proteinExistence type="predicted"/>
<dbReference type="Gene3D" id="2.130.10.10">
    <property type="entry name" value="YVTN repeat-like/Quinoprotein amine dehydrogenase"/>
    <property type="match status" value="1"/>
</dbReference>
<feature type="compositionally biased region" description="Polar residues" evidence="1">
    <location>
        <begin position="131"/>
        <end position="140"/>
    </location>
</feature>
<dbReference type="PANTHER" id="PTHR35492">
    <property type="entry name" value="TRANSDUCIN/WD40 REPEAT-LIKE SUPERFAMILY PROTEIN"/>
    <property type="match status" value="1"/>
</dbReference>
<dbReference type="EMBL" id="OZ023720">
    <property type="protein sequence ID" value="CAK9870084.1"/>
    <property type="molecule type" value="Genomic_DNA"/>
</dbReference>
<dbReference type="PANTHER" id="PTHR35492:SF1">
    <property type="entry name" value="TRANSDUCIN_WD40 REPEAT-LIKE SUPERFAMILY PROTEIN"/>
    <property type="match status" value="1"/>
</dbReference>
<feature type="region of interest" description="Disordered" evidence="1">
    <location>
        <begin position="131"/>
        <end position="153"/>
    </location>
</feature>
<evidence type="ECO:0000313" key="4">
    <source>
        <dbReference type="Proteomes" id="UP001497522"/>
    </source>
</evidence>
<feature type="domain" description="At4g14310 8-bladed propeller" evidence="2">
    <location>
        <begin position="616"/>
        <end position="896"/>
    </location>
</feature>
<evidence type="ECO:0000259" key="2">
    <source>
        <dbReference type="Pfam" id="PF25465"/>
    </source>
</evidence>
<feature type="compositionally biased region" description="Polar residues" evidence="1">
    <location>
        <begin position="439"/>
        <end position="453"/>
    </location>
</feature>
<feature type="region of interest" description="Disordered" evidence="1">
    <location>
        <begin position="1"/>
        <end position="57"/>
    </location>
</feature>
<evidence type="ECO:0000256" key="1">
    <source>
        <dbReference type="SAM" id="MobiDB-lite"/>
    </source>
</evidence>
<reference evidence="3" key="1">
    <citation type="submission" date="2024-03" db="EMBL/GenBank/DDBJ databases">
        <authorList>
            <consortium name="ELIXIR-Norway"/>
            <consortium name="Elixir Norway"/>
        </authorList>
    </citation>
    <scope>NUCLEOTIDE SEQUENCE</scope>
</reference>
<feature type="region of interest" description="Disordered" evidence="1">
    <location>
        <begin position="439"/>
        <end position="463"/>
    </location>
</feature>